<dbReference type="AlphaFoldDB" id="A0A418QIT7"/>
<gene>
    <name evidence="1" type="ORF">D0T11_20965</name>
</gene>
<comment type="caution">
    <text evidence="1">The sequence shown here is derived from an EMBL/GenBank/DDBJ whole genome shotgun (WGS) entry which is preliminary data.</text>
</comment>
<sequence>MSPARRPQRPFVVAAVGTEQAGQEGNAFLALRYQAQTGAERPAPGSGHILISWPDFPIPDSPQSKPSSAKLW</sequence>
<proteinExistence type="predicted"/>
<reference evidence="1 2" key="1">
    <citation type="submission" date="2019-01" db="EMBL/GenBank/DDBJ databases">
        <title>Hymenobacter humicola sp. nov., isolated from soils in Antarctica.</title>
        <authorList>
            <person name="Sedlacek I."/>
            <person name="Holochova P."/>
            <person name="Kralova S."/>
            <person name="Pantucek R."/>
            <person name="Stankova E."/>
            <person name="Vrbovska V."/>
            <person name="Kristofova L."/>
            <person name="Svec P."/>
            <person name="Busse H.-J."/>
        </authorList>
    </citation>
    <scope>NUCLEOTIDE SEQUENCE [LARGE SCALE GENOMIC DNA]</scope>
    <source>
        <strain evidence="1 2">CCM 8852</strain>
    </source>
</reference>
<keyword evidence="2" id="KW-1185">Reference proteome</keyword>
<dbReference type="Proteomes" id="UP000284250">
    <property type="component" value="Unassembled WGS sequence"/>
</dbReference>
<dbReference type="EMBL" id="QYCN01000066">
    <property type="protein sequence ID" value="RIY05096.1"/>
    <property type="molecule type" value="Genomic_DNA"/>
</dbReference>
<name>A0A418QIT7_9BACT</name>
<protein>
    <submittedName>
        <fullName evidence="1">Uncharacterized protein</fullName>
    </submittedName>
</protein>
<evidence type="ECO:0000313" key="1">
    <source>
        <dbReference type="EMBL" id="RIY05096.1"/>
    </source>
</evidence>
<organism evidence="1 2">
    <name type="scientific">Hymenobacter rubripertinctus</name>
    <dbReference type="NCBI Taxonomy" id="2029981"/>
    <lineage>
        <taxon>Bacteria</taxon>
        <taxon>Pseudomonadati</taxon>
        <taxon>Bacteroidota</taxon>
        <taxon>Cytophagia</taxon>
        <taxon>Cytophagales</taxon>
        <taxon>Hymenobacteraceae</taxon>
        <taxon>Hymenobacter</taxon>
    </lineage>
</organism>
<accession>A0A418QIT7</accession>
<evidence type="ECO:0000313" key="2">
    <source>
        <dbReference type="Proteomes" id="UP000284250"/>
    </source>
</evidence>